<dbReference type="Proteomes" id="UP000466554">
    <property type="component" value="Chromosome"/>
</dbReference>
<dbReference type="AlphaFoldDB" id="A0A7I7U7C4"/>
<gene>
    <name evidence="2" type="ORF">MPRF_41810</name>
</gene>
<evidence type="ECO:0000313" key="2">
    <source>
        <dbReference type="EMBL" id="BBY77282.1"/>
    </source>
</evidence>
<protein>
    <submittedName>
        <fullName evidence="2">Uncharacterized protein</fullName>
    </submittedName>
</protein>
<proteinExistence type="predicted"/>
<evidence type="ECO:0000313" key="3">
    <source>
        <dbReference type="Proteomes" id="UP000466554"/>
    </source>
</evidence>
<sequence>MGRTPVHTHPNTPLENTHMVDTDERQAVSTLAEEAGWNHRVEDRNDYFDKGVVRIHIVWQGDAKISGGTLYHDDLMQTYSHDLGTVRGWLKR</sequence>
<accession>A0A7I7U7C4</accession>
<organism evidence="2 3">
    <name type="scientific">Mycolicibacterium parafortuitum</name>
    <name type="common">Mycobacterium parafortuitum</name>
    <dbReference type="NCBI Taxonomy" id="39692"/>
    <lineage>
        <taxon>Bacteria</taxon>
        <taxon>Bacillati</taxon>
        <taxon>Actinomycetota</taxon>
        <taxon>Actinomycetes</taxon>
        <taxon>Mycobacteriales</taxon>
        <taxon>Mycobacteriaceae</taxon>
        <taxon>Mycolicibacterium</taxon>
    </lineage>
</organism>
<feature type="region of interest" description="Disordered" evidence="1">
    <location>
        <begin position="1"/>
        <end position="21"/>
    </location>
</feature>
<reference evidence="2 3" key="1">
    <citation type="journal article" date="2019" name="Emerg. Microbes Infect.">
        <title>Comprehensive subspecies identification of 175 nontuberculous mycobacteria species based on 7547 genomic profiles.</title>
        <authorList>
            <person name="Matsumoto Y."/>
            <person name="Kinjo T."/>
            <person name="Motooka D."/>
            <person name="Nabeya D."/>
            <person name="Jung N."/>
            <person name="Uechi K."/>
            <person name="Horii T."/>
            <person name="Iida T."/>
            <person name="Fujita J."/>
            <person name="Nakamura S."/>
        </authorList>
    </citation>
    <scope>NUCLEOTIDE SEQUENCE [LARGE SCALE GENOMIC DNA]</scope>
    <source>
        <strain evidence="2 3">JCM 6367</strain>
    </source>
</reference>
<dbReference type="EMBL" id="AP022598">
    <property type="protein sequence ID" value="BBY77282.1"/>
    <property type="molecule type" value="Genomic_DNA"/>
</dbReference>
<evidence type="ECO:0000256" key="1">
    <source>
        <dbReference type="SAM" id="MobiDB-lite"/>
    </source>
</evidence>
<name>A0A7I7U7C4_MYCPF</name>